<evidence type="ECO:0000256" key="9">
    <source>
        <dbReference type="ARBA" id="ARBA00023315"/>
    </source>
</evidence>
<sequence>MDQVKTRLAVVIPKTESSKPHKTADIRNFFASTTAPRRVPSLSSPASSPTTITEKKKKSVKDNTSKRPMAQLMLDLSNRPTTQMCQECGMSFVIGVEEDMSLHKKHHRRVVDGVEWPMSTMEESEGTCRVVWRSSWSEMEEEKIVKVNLEPRQLKRSGYKAKVEQILEMVNRSLDAQDLTADQLASSVLYLYLGKHSSSDNSKLPRSKKRRLNSSSGGFGKPDDKKEEKKKKKKKKKVVVKAMCVAARIEQGYQIVRGPDSAAGEEQLDDGELLRFGETTCELFCSPKPEAALVGIHRIWSSPPSRRMGYARRLLDAVADTFIYGMPIMGLKARREAVAFSQPSESGMRLAADWFQTVLFKIFMD</sequence>
<evidence type="ECO:0000256" key="3">
    <source>
        <dbReference type="ARBA" id="ARBA00022679"/>
    </source>
</evidence>
<dbReference type="STRING" id="200324.A0A2N5SL97"/>
<dbReference type="OrthoDB" id="428854at2759"/>
<dbReference type="AlphaFoldDB" id="A0A2N5SL97"/>
<evidence type="ECO:0000259" key="12">
    <source>
        <dbReference type="Pfam" id="PF13880"/>
    </source>
</evidence>
<gene>
    <name evidence="13" type="ORF">PCANC_17055</name>
</gene>
<comment type="similarity">
    <text evidence="2">Belongs to the acetyltransferase family. ECO subfamily.</text>
</comment>
<name>A0A2N5SL97_9BASI</name>
<feature type="compositionally biased region" description="Low complexity" evidence="10">
    <location>
        <begin position="35"/>
        <end position="49"/>
    </location>
</feature>
<dbReference type="PANTHER" id="PTHR45884">
    <property type="entry name" value="N-ACETYLTRANSFERASE ECO"/>
    <property type="match status" value="1"/>
</dbReference>
<keyword evidence="5" id="KW-0863">Zinc-finger</keyword>
<reference evidence="13 14" key="1">
    <citation type="submission" date="2017-11" db="EMBL/GenBank/DDBJ databases">
        <title>De novo assembly and phasing of dikaryotic genomes from two isolates of Puccinia coronata f. sp. avenae, the causal agent of oat crown rust.</title>
        <authorList>
            <person name="Miller M.E."/>
            <person name="Zhang Y."/>
            <person name="Omidvar V."/>
            <person name="Sperschneider J."/>
            <person name="Schwessinger B."/>
            <person name="Raley C."/>
            <person name="Palmer J.M."/>
            <person name="Garnica D."/>
            <person name="Upadhyaya N."/>
            <person name="Rathjen J."/>
            <person name="Taylor J.M."/>
            <person name="Park R.F."/>
            <person name="Dodds P.N."/>
            <person name="Hirsch C.D."/>
            <person name="Kianian S.F."/>
            <person name="Figueroa M."/>
        </authorList>
    </citation>
    <scope>NUCLEOTIDE SEQUENCE [LARGE SCALE GENOMIC DNA]</scope>
    <source>
        <strain evidence="13">12NC29</strain>
    </source>
</reference>
<accession>A0A2N5SL97</accession>
<keyword evidence="3" id="KW-0808">Transferase</keyword>
<keyword evidence="14" id="KW-1185">Reference proteome</keyword>
<evidence type="ECO:0000256" key="7">
    <source>
        <dbReference type="ARBA" id="ARBA00023242"/>
    </source>
</evidence>
<keyword evidence="6" id="KW-0862">Zinc</keyword>
<keyword evidence="7" id="KW-0539">Nucleus</keyword>
<keyword evidence="9" id="KW-0012">Acyltransferase</keyword>
<evidence type="ECO:0008006" key="15">
    <source>
        <dbReference type="Google" id="ProtNLM"/>
    </source>
</evidence>
<evidence type="ECO:0000256" key="1">
    <source>
        <dbReference type="ARBA" id="ARBA00004123"/>
    </source>
</evidence>
<evidence type="ECO:0000256" key="10">
    <source>
        <dbReference type="SAM" id="MobiDB-lite"/>
    </source>
</evidence>
<feature type="region of interest" description="Disordered" evidence="10">
    <location>
        <begin position="197"/>
        <end position="234"/>
    </location>
</feature>
<feature type="domain" description="N-acetyltransferase ESCO acetyl-transferase" evidence="12">
    <location>
        <begin position="291"/>
        <end position="362"/>
    </location>
</feature>
<protein>
    <recommendedName>
        <fullName evidence="15">N-acetyltransferase ECO1</fullName>
    </recommendedName>
</protein>
<dbReference type="GO" id="GO:0008270">
    <property type="term" value="F:zinc ion binding"/>
    <property type="evidence" value="ECO:0007669"/>
    <property type="project" value="UniProtKB-KW"/>
</dbReference>
<evidence type="ECO:0000256" key="5">
    <source>
        <dbReference type="ARBA" id="ARBA00022771"/>
    </source>
</evidence>
<comment type="subcellular location">
    <subcellularLocation>
        <location evidence="1">Nucleus</location>
    </subcellularLocation>
</comment>
<evidence type="ECO:0000256" key="2">
    <source>
        <dbReference type="ARBA" id="ARBA00005816"/>
    </source>
</evidence>
<dbReference type="InterPro" id="IPR028009">
    <property type="entry name" value="ESCO_Acetyltransf_dom"/>
</dbReference>
<proteinExistence type="inferred from homology"/>
<dbReference type="Pfam" id="PF13880">
    <property type="entry name" value="Acetyltransf_13"/>
    <property type="match status" value="1"/>
</dbReference>
<dbReference type="EMBL" id="PGCJ01000932">
    <property type="protein sequence ID" value="PLW14027.1"/>
    <property type="molecule type" value="Genomic_DNA"/>
</dbReference>
<keyword evidence="4" id="KW-0479">Metal-binding</keyword>
<dbReference type="GO" id="GO:0005634">
    <property type="term" value="C:nucleus"/>
    <property type="evidence" value="ECO:0007669"/>
    <property type="project" value="UniProtKB-SubCell"/>
</dbReference>
<evidence type="ECO:0000256" key="8">
    <source>
        <dbReference type="ARBA" id="ARBA00023306"/>
    </source>
</evidence>
<dbReference type="GO" id="GO:0061733">
    <property type="term" value="F:protein-lysine-acetyltransferase activity"/>
    <property type="evidence" value="ECO:0007669"/>
    <property type="project" value="TreeGrafter"/>
</dbReference>
<feature type="domain" description="N-acetyltransferase ESCO zinc-finger" evidence="11">
    <location>
        <begin position="71"/>
        <end position="109"/>
    </location>
</feature>
<keyword evidence="8" id="KW-0131">Cell cycle</keyword>
<dbReference type="GO" id="GO:0007064">
    <property type="term" value="P:mitotic sister chromatid cohesion"/>
    <property type="evidence" value="ECO:0007669"/>
    <property type="project" value="TreeGrafter"/>
</dbReference>
<dbReference type="GO" id="GO:0000785">
    <property type="term" value="C:chromatin"/>
    <property type="evidence" value="ECO:0007669"/>
    <property type="project" value="TreeGrafter"/>
</dbReference>
<dbReference type="Pfam" id="PF13878">
    <property type="entry name" value="zf-C2H2_3"/>
    <property type="match status" value="1"/>
</dbReference>
<evidence type="ECO:0000256" key="6">
    <source>
        <dbReference type="ARBA" id="ARBA00022833"/>
    </source>
</evidence>
<evidence type="ECO:0000259" key="11">
    <source>
        <dbReference type="Pfam" id="PF13878"/>
    </source>
</evidence>
<dbReference type="InterPro" id="IPR028005">
    <property type="entry name" value="AcTrfase_ESCO_Znf_dom"/>
</dbReference>
<organism evidence="13 14">
    <name type="scientific">Puccinia coronata f. sp. avenae</name>
    <dbReference type="NCBI Taxonomy" id="200324"/>
    <lineage>
        <taxon>Eukaryota</taxon>
        <taxon>Fungi</taxon>
        <taxon>Dikarya</taxon>
        <taxon>Basidiomycota</taxon>
        <taxon>Pucciniomycotina</taxon>
        <taxon>Pucciniomycetes</taxon>
        <taxon>Pucciniales</taxon>
        <taxon>Pucciniaceae</taxon>
        <taxon>Puccinia</taxon>
    </lineage>
</organism>
<evidence type="ECO:0000313" key="14">
    <source>
        <dbReference type="Proteomes" id="UP000235388"/>
    </source>
</evidence>
<comment type="caution">
    <text evidence="13">The sequence shown here is derived from an EMBL/GenBank/DDBJ whole genome shotgun (WGS) entry which is preliminary data.</text>
</comment>
<dbReference type="Proteomes" id="UP000235388">
    <property type="component" value="Unassembled WGS sequence"/>
</dbReference>
<dbReference type="PANTHER" id="PTHR45884:SF2">
    <property type="entry name" value="N-ACETYLTRANSFERASE ECO"/>
    <property type="match status" value="1"/>
</dbReference>
<evidence type="ECO:0000256" key="4">
    <source>
        <dbReference type="ARBA" id="ARBA00022723"/>
    </source>
</evidence>
<feature type="compositionally biased region" description="Basic and acidic residues" evidence="10">
    <location>
        <begin position="16"/>
        <end position="25"/>
    </location>
</feature>
<feature type="region of interest" description="Disordered" evidence="10">
    <location>
        <begin position="1"/>
        <end position="67"/>
    </location>
</feature>
<evidence type="ECO:0000313" key="13">
    <source>
        <dbReference type="EMBL" id="PLW14027.1"/>
    </source>
</evidence>